<organism evidence="2 3">
    <name type="scientific">Oryctolagus cuniculus</name>
    <name type="common">Rabbit</name>
    <dbReference type="NCBI Taxonomy" id="9986"/>
    <lineage>
        <taxon>Eukaryota</taxon>
        <taxon>Metazoa</taxon>
        <taxon>Chordata</taxon>
        <taxon>Craniata</taxon>
        <taxon>Vertebrata</taxon>
        <taxon>Euteleostomi</taxon>
        <taxon>Mammalia</taxon>
        <taxon>Eutheria</taxon>
        <taxon>Euarchontoglires</taxon>
        <taxon>Glires</taxon>
        <taxon>Lagomorpha</taxon>
        <taxon>Leporidae</taxon>
        <taxon>Oryctolagus</taxon>
    </lineage>
</organism>
<reference evidence="2" key="2">
    <citation type="submission" date="2025-08" db="UniProtKB">
        <authorList>
            <consortium name="Ensembl"/>
        </authorList>
    </citation>
    <scope>IDENTIFICATION</scope>
    <source>
        <strain evidence="2">Thorbecke</strain>
    </source>
</reference>
<dbReference type="PANTHER" id="PTHR11667">
    <property type="match status" value="1"/>
</dbReference>
<keyword evidence="3" id="KW-1185">Reference proteome</keyword>
<name>A0A5F9CRB3_RABIT</name>
<feature type="region of interest" description="Disordered" evidence="1">
    <location>
        <begin position="72"/>
        <end position="124"/>
    </location>
</feature>
<dbReference type="AlphaFoldDB" id="A0A5F9CRB3"/>
<accession>A0A5F9CRB3</accession>
<evidence type="ECO:0000313" key="3">
    <source>
        <dbReference type="Proteomes" id="UP000001811"/>
    </source>
</evidence>
<dbReference type="PANTHER" id="PTHR11667:SF27">
    <property type="entry name" value="ADENYLATE KINASE"/>
    <property type="match status" value="1"/>
</dbReference>
<evidence type="ECO:0000256" key="1">
    <source>
        <dbReference type="SAM" id="MobiDB-lite"/>
    </source>
</evidence>
<sequence length="124" mass="13160">MYKELLSAHLSQLRGKSFSLDLSQLGNGSHRFGAQEVASPAAADLIISVIVVGPDCFYHLSQSPFVFQVHQHEGDSGTSLPVDQGPQPAPSSLDDAGRNPHLTTQGRQEDNQLDGSTSCAVTTS</sequence>
<reference evidence="2" key="3">
    <citation type="submission" date="2025-09" db="UniProtKB">
        <authorList>
            <consortium name="Ensembl"/>
        </authorList>
    </citation>
    <scope>IDENTIFICATION</scope>
    <source>
        <strain evidence="2">Thorbecke</strain>
    </source>
</reference>
<evidence type="ECO:0000313" key="2">
    <source>
        <dbReference type="Ensembl" id="ENSOCUP00000036233.1"/>
    </source>
</evidence>
<dbReference type="EMBL" id="AAGW02048297">
    <property type="status" value="NOT_ANNOTATED_CDS"/>
    <property type="molecule type" value="Genomic_DNA"/>
</dbReference>
<dbReference type="Ensembl" id="ENSOCUT00000041285.1">
    <property type="protein sequence ID" value="ENSOCUP00000036233.1"/>
    <property type="gene ID" value="ENSOCUG00000032438.1"/>
</dbReference>
<feature type="compositionally biased region" description="Polar residues" evidence="1">
    <location>
        <begin position="113"/>
        <end position="124"/>
    </location>
</feature>
<dbReference type="Proteomes" id="UP000001811">
    <property type="component" value="Chromosome 1"/>
</dbReference>
<dbReference type="InParanoid" id="A0A5F9CRB3"/>
<protein>
    <submittedName>
        <fullName evidence="2">Uncharacterized protein</fullName>
    </submittedName>
</protein>
<proteinExistence type="predicted"/>
<reference evidence="2 3" key="1">
    <citation type="journal article" date="2011" name="Nature">
        <title>A high-resolution map of human evolutionary constraint using 29 mammals.</title>
        <authorList>
            <person name="Lindblad-Toh K."/>
            <person name="Garber M."/>
            <person name="Zuk O."/>
            <person name="Lin M.F."/>
            <person name="Parker B.J."/>
            <person name="Washietl S."/>
            <person name="Kheradpour P."/>
            <person name="Ernst J."/>
            <person name="Jordan G."/>
            <person name="Mauceli E."/>
            <person name="Ward L.D."/>
            <person name="Lowe C.B."/>
            <person name="Holloway A.K."/>
            <person name="Clamp M."/>
            <person name="Gnerre S."/>
            <person name="Alfoldi J."/>
            <person name="Beal K."/>
            <person name="Chang J."/>
            <person name="Clawson H."/>
            <person name="Cuff J."/>
            <person name="Di Palma F."/>
            <person name="Fitzgerald S."/>
            <person name="Flicek P."/>
            <person name="Guttman M."/>
            <person name="Hubisz M.J."/>
            <person name="Jaffe D.B."/>
            <person name="Jungreis I."/>
            <person name="Kent W.J."/>
            <person name="Kostka D."/>
            <person name="Lara M."/>
            <person name="Martins A.L."/>
            <person name="Massingham T."/>
            <person name="Moltke I."/>
            <person name="Raney B.J."/>
            <person name="Rasmussen M.D."/>
            <person name="Robinson J."/>
            <person name="Stark A."/>
            <person name="Vilella A.J."/>
            <person name="Wen J."/>
            <person name="Xie X."/>
            <person name="Zody M.C."/>
            <person name="Baldwin J."/>
            <person name="Bloom T."/>
            <person name="Chin C.W."/>
            <person name="Heiman D."/>
            <person name="Nicol R."/>
            <person name="Nusbaum C."/>
            <person name="Young S."/>
            <person name="Wilkinson J."/>
            <person name="Worley K.C."/>
            <person name="Kovar C.L."/>
            <person name="Muzny D.M."/>
            <person name="Gibbs R.A."/>
            <person name="Cree A."/>
            <person name="Dihn H.H."/>
            <person name="Fowler G."/>
            <person name="Jhangiani S."/>
            <person name="Joshi V."/>
            <person name="Lee S."/>
            <person name="Lewis L.R."/>
            <person name="Nazareth L.V."/>
            <person name="Okwuonu G."/>
            <person name="Santibanez J."/>
            <person name="Warren W.C."/>
            <person name="Mardis E.R."/>
            <person name="Weinstock G.M."/>
            <person name="Wilson R.K."/>
            <person name="Delehaunty K."/>
            <person name="Dooling D."/>
            <person name="Fronik C."/>
            <person name="Fulton L."/>
            <person name="Fulton B."/>
            <person name="Graves T."/>
            <person name="Minx P."/>
            <person name="Sodergren E."/>
            <person name="Birney E."/>
            <person name="Margulies E.H."/>
            <person name="Herrero J."/>
            <person name="Green E.D."/>
            <person name="Haussler D."/>
            <person name="Siepel A."/>
            <person name="Goldman N."/>
            <person name="Pollard K.S."/>
            <person name="Pedersen J.S."/>
            <person name="Lander E.S."/>
            <person name="Kellis M."/>
        </authorList>
    </citation>
    <scope>NUCLEOTIDE SEQUENCE [LARGE SCALE GENOMIC DNA]</scope>
    <source>
        <strain evidence="2 3">Thorbecke inbred</strain>
    </source>
</reference>
<dbReference type="Bgee" id="ENSOCUG00000032438">
    <property type="expression patterns" value="Expressed in blood and 2 other cell types or tissues"/>
</dbReference>
<dbReference type="GeneTree" id="ENSGT00390000014818"/>